<sequence>MSRRSLDHAELHTVDASRSPLHKSLYDVHVADVGAYEQTDVGHEMGNVDHSYDQLGYSRERSEMKSMDKNAARPLHGPMPKGSAYNATGRVPSASTGFNTSYNAGGRKRVTMKDMLAVDIDLSIESPSHPAFQPNRTAAMAPKPPLCNHRKSVDSAIGLRYHRNGADEVFYSANNVPPYMHSPTEHVRPVHLYSEIPSHATNARDLPYISRPVNDMSVSDRQYANRTAYKNVNADQRTTLVGRDEDGDSSTSGRKDSRENARMDLPESKPMARLTKGRSTVDNVTENILRKMLLLCEKGNDQSWDGEDFTSAKILFKRVLLVQIQAMGYILADICANDGMLAAAHLWADQMSRSSHLKTRSKGNDVIHGDHSLLALQKVAYETGMSTFDVLLSMRHTLLDRLQMPIFGGIQQTQSTMRMACVGGFPGCAAIAIRLFFMMTSPALDLQVEDWGRPQDGSRHIVEEIRLRGVEWVGVDEGENAMDLLRKNVSKIKYYRLLLIMLDCTAQRDTRSLKFPAIGRKKYNEADDTWRKMWDEVAESALPGTVMVVYQRAASGRTSWEDIAPSVGPWHFQAPTHLQHCVRIGRK</sequence>
<dbReference type="AlphaFoldDB" id="A0A8T2SMT8"/>
<proteinExistence type="predicted"/>
<feature type="compositionally biased region" description="Basic and acidic residues" evidence="1">
    <location>
        <begin position="253"/>
        <end position="267"/>
    </location>
</feature>
<comment type="caution">
    <text evidence="2">The sequence shown here is derived from an EMBL/GenBank/DDBJ whole genome shotgun (WGS) entry which is preliminary data.</text>
</comment>
<organism evidence="2 3">
    <name type="scientific">Ceratopteris richardii</name>
    <name type="common">Triangle waterfern</name>
    <dbReference type="NCBI Taxonomy" id="49495"/>
    <lineage>
        <taxon>Eukaryota</taxon>
        <taxon>Viridiplantae</taxon>
        <taxon>Streptophyta</taxon>
        <taxon>Embryophyta</taxon>
        <taxon>Tracheophyta</taxon>
        <taxon>Polypodiopsida</taxon>
        <taxon>Polypodiidae</taxon>
        <taxon>Polypodiales</taxon>
        <taxon>Pteridineae</taxon>
        <taxon>Pteridaceae</taxon>
        <taxon>Parkerioideae</taxon>
        <taxon>Ceratopteris</taxon>
    </lineage>
</organism>
<protein>
    <submittedName>
        <fullName evidence="2">Uncharacterized protein</fullName>
    </submittedName>
</protein>
<reference evidence="2" key="1">
    <citation type="submission" date="2021-08" db="EMBL/GenBank/DDBJ databases">
        <title>WGS assembly of Ceratopteris richardii.</title>
        <authorList>
            <person name="Marchant D.B."/>
            <person name="Chen G."/>
            <person name="Jenkins J."/>
            <person name="Shu S."/>
            <person name="Leebens-Mack J."/>
            <person name="Grimwood J."/>
            <person name="Schmutz J."/>
            <person name="Soltis P."/>
            <person name="Soltis D."/>
            <person name="Chen Z.-H."/>
        </authorList>
    </citation>
    <scope>NUCLEOTIDE SEQUENCE</scope>
    <source>
        <strain evidence="2">Whitten #5841</strain>
        <tissue evidence="2">Leaf</tissue>
    </source>
</reference>
<dbReference type="OrthoDB" id="10648500at2759"/>
<dbReference type="EMBL" id="CM035424">
    <property type="protein sequence ID" value="KAH7352727.1"/>
    <property type="molecule type" value="Genomic_DNA"/>
</dbReference>
<feature type="compositionally biased region" description="Polar residues" evidence="1">
    <location>
        <begin position="227"/>
        <end position="239"/>
    </location>
</feature>
<evidence type="ECO:0000313" key="3">
    <source>
        <dbReference type="Proteomes" id="UP000825935"/>
    </source>
</evidence>
<evidence type="ECO:0000313" key="2">
    <source>
        <dbReference type="EMBL" id="KAH7352727.1"/>
    </source>
</evidence>
<name>A0A8T2SMT8_CERRI</name>
<feature type="region of interest" description="Disordered" evidence="1">
    <location>
        <begin position="227"/>
        <end position="270"/>
    </location>
</feature>
<keyword evidence="3" id="KW-1185">Reference proteome</keyword>
<evidence type="ECO:0000256" key="1">
    <source>
        <dbReference type="SAM" id="MobiDB-lite"/>
    </source>
</evidence>
<gene>
    <name evidence="2" type="ORF">KP509_19G060600</name>
</gene>
<dbReference type="Proteomes" id="UP000825935">
    <property type="component" value="Chromosome 19"/>
</dbReference>
<accession>A0A8T2SMT8</accession>